<dbReference type="Pfam" id="PF22994">
    <property type="entry name" value="RSC4_Ig_like"/>
    <property type="match status" value="1"/>
</dbReference>
<keyword evidence="4" id="KW-0805">Transcription regulation</keyword>
<evidence type="ECO:0000313" key="11">
    <source>
        <dbReference type="EMBL" id="KAF2753209.1"/>
    </source>
</evidence>
<dbReference type="InterPro" id="IPR036427">
    <property type="entry name" value="Bromodomain-like_sf"/>
</dbReference>
<keyword evidence="12" id="KW-1185">Reference proteome</keyword>
<evidence type="ECO:0000256" key="9">
    <source>
        <dbReference type="SAM" id="MobiDB-lite"/>
    </source>
</evidence>
<feature type="compositionally biased region" description="Polar residues" evidence="9">
    <location>
        <begin position="92"/>
        <end position="107"/>
    </location>
</feature>
<feature type="region of interest" description="Disordered" evidence="9">
    <location>
        <begin position="285"/>
        <end position="368"/>
    </location>
</feature>
<dbReference type="PANTHER" id="PTHR16062">
    <property type="entry name" value="SWI/SNF-RELATED"/>
    <property type="match status" value="1"/>
</dbReference>
<organism evidence="11 12">
    <name type="scientific">Pseudovirgaria hyperparasitica</name>
    <dbReference type="NCBI Taxonomy" id="470096"/>
    <lineage>
        <taxon>Eukaryota</taxon>
        <taxon>Fungi</taxon>
        <taxon>Dikarya</taxon>
        <taxon>Ascomycota</taxon>
        <taxon>Pezizomycotina</taxon>
        <taxon>Dothideomycetes</taxon>
        <taxon>Dothideomycetes incertae sedis</taxon>
        <taxon>Acrospermales</taxon>
        <taxon>Acrospermaceae</taxon>
        <taxon>Pseudovirgaria</taxon>
    </lineage>
</organism>
<dbReference type="InterPro" id="IPR001487">
    <property type="entry name" value="Bromodomain"/>
</dbReference>
<evidence type="ECO:0000256" key="2">
    <source>
        <dbReference type="ARBA" id="ARBA00022737"/>
    </source>
</evidence>
<evidence type="ECO:0000256" key="3">
    <source>
        <dbReference type="ARBA" id="ARBA00022853"/>
    </source>
</evidence>
<evidence type="ECO:0000256" key="4">
    <source>
        <dbReference type="ARBA" id="ARBA00023015"/>
    </source>
</evidence>
<protein>
    <recommendedName>
        <fullName evidence="10">Bromo domain-containing protein</fullName>
    </recommendedName>
</protein>
<dbReference type="SMART" id="SM00297">
    <property type="entry name" value="BROMO"/>
    <property type="match status" value="2"/>
</dbReference>
<keyword evidence="7" id="KW-0539">Nucleus</keyword>
<dbReference type="InterPro" id="IPR037382">
    <property type="entry name" value="Rsc/polybromo"/>
</dbReference>
<feature type="domain" description="Bromo" evidence="10">
    <location>
        <begin position="160"/>
        <end position="242"/>
    </location>
</feature>
<feature type="compositionally biased region" description="Low complexity" evidence="9">
    <location>
        <begin position="334"/>
        <end position="345"/>
    </location>
</feature>
<proteinExistence type="predicted"/>
<dbReference type="CDD" id="cd04369">
    <property type="entry name" value="Bromodomain"/>
    <property type="match status" value="2"/>
</dbReference>
<keyword evidence="6" id="KW-0804">Transcription</keyword>
<evidence type="ECO:0000256" key="8">
    <source>
        <dbReference type="PROSITE-ProRule" id="PRU00035"/>
    </source>
</evidence>
<evidence type="ECO:0000256" key="6">
    <source>
        <dbReference type="ARBA" id="ARBA00023163"/>
    </source>
</evidence>
<feature type="domain" description="Bromo" evidence="10">
    <location>
        <begin position="1"/>
        <end position="43"/>
    </location>
</feature>
<dbReference type="RefSeq" id="XP_033595660.1">
    <property type="nucleotide sequence ID" value="XM_033739919.1"/>
</dbReference>
<dbReference type="GO" id="GO:0016586">
    <property type="term" value="C:RSC-type complex"/>
    <property type="evidence" value="ECO:0007669"/>
    <property type="project" value="InterPro"/>
</dbReference>
<dbReference type="AlphaFoldDB" id="A0A6A6VTJ7"/>
<dbReference type="EMBL" id="ML996585">
    <property type="protein sequence ID" value="KAF2753209.1"/>
    <property type="molecule type" value="Genomic_DNA"/>
</dbReference>
<evidence type="ECO:0000256" key="1">
    <source>
        <dbReference type="ARBA" id="ARBA00004123"/>
    </source>
</evidence>
<accession>A0A6A6VTJ7</accession>
<evidence type="ECO:0000256" key="5">
    <source>
        <dbReference type="ARBA" id="ARBA00023117"/>
    </source>
</evidence>
<sequence length="563" mass="61633">MALDTIQEKLSNKQYPTLAALESDFKRLVTNAKMFNEKTSAIYLDAERVRKTASNWMTRYNPAYKVAGYSAVATPIPGEEISTPILKISTPRPMNSTPVAPSTQKLRLTNAARPPPETPATTRPKRGAVREKESESTSPDDAGKSLQDAQIAVIDYMINYTEEDLNIFEPFVTKPPRTLGDYYSIIKYPVALNGIKKKCEGKFHRGKATDVTEFPTWEAFEEEVSYIWKNAKTYNEDGSDIFNLALEFETIFKERLAEAKRDVPGPSHPTIKLKMPAQKPAARLSLKFPGKGSPSVGSPAPATPDGRSSATPGVIIDSGALARQQQHIKASINGSQQPSQSQPAPGSAPPVNGTKGNGVKGEVQHASSPRAVANGVSHIAMPPPPPHVAPRPPTVSPLSFQHNVPLQQQYHAAPSTARDDTRRKKDLEIILPNIQLSTNPALRSTPQWKLNIQSHPHLTHQSVTCTLPASQHILQVIPTIPVANTARPYRLFVTINGTKLTQAIRPGPGEHEREKDHPPYDVKLGPGVNRIEVELLAGSDTKGGKKEEVLREVCTIFVNLLRP</sequence>
<dbReference type="GO" id="GO:0006368">
    <property type="term" value="P:transcription elongation by RNA polymerase II"/>
    <property type="evidence" value="ECO:0007669"/>
    <property type="project" value="TreeGrafter"/>
</dbReference>
<dbReference type="InterPro" id="IPR054551">
    <property type="entry name" value="RSC4_Ig-like"/>
</dbReference>
<dbReference type="GeneID" id="54480973"/>
<keyword evidence="5 8" id="KW-0103">Bromodomain</keyword>
<feature type="region of interest" description="Disordered" evidence="9">
    <location>
        <begin position="260"/>
        <end position="279"/>
    </location>
</feature>
<keyword evidence="2" id="KW-0677">Repeat</keyword>
<evidence type="ECO:0000259" key="10">
    <source>
        <dbReference type="PROSITE" id="PS50014"/>
    </source>
</evidence>
<dbReference type="OrthoDB" id="6017at2759"/>
<dbReference type="Pfam" id="PF00439">
    <property type="entry name" value="Bromodomain"/>
    <property type="match status" value="2"/>
</dbReference>
<dbReference type="Proteomes" id="UP000799437">
    <property type="component" value="Unassembled WGS sequence"/>
</dbReference>
<dbReference type="Gene3D" id="1.20.920.10">
    <property type="entry name" value="Bromodomain-like"/>
    <property type="match status" value="2"/>
</dbReference>
<feature type="region of interest" description="Disordered" evidence="9">
    <location>
        <begin position="87"/>
        <end position="145"/>
    </location>
</feature>
<dbReference type="PROSITE" id="PS50014">
    <property type="entry name" value="BROMODOMAIN_2"/>
    <property type="match status" value="2"/>
</dbReference>
<dbReference type="PANTHER" id="PTHR16062:SF19">
    <property type="entry name" value="PROTEIN POLYBROMO-1"/>
    <property type="match status" value="1"/>
</dbReference>
<reference evidence="11" key="1">
    <citation type="journal article" date="2020" name="Stud. Mycol.">
        <title>101 Dothideomycetes genomes: a test case for predicting lifestyles and emergence of pathogens.</title>
        <authorList>
            <person name="Haridas S."/>
            <person name="Albert R."/>
            <person name="Binder M."/>
            <person name="Bloem J."/>
            <person name="Labutti K."/>
            <person name="Salamov A."/>
            <person name="Andreopoulos B."/>
            <person name="Baker S."/>
            <person name="Barry K."/>
            <person name="Bills G."/>
            <person name="Bluhm B."/>
            <person name="Cannon C."/>
            <person name="Castanera R."/>
            <person name="Culley D."/>
            <person name="Daum C."/>
            <person name="Ezra D."/>
            <person name="Gonzalez J."/>
            <person name="Henrissat B."/>
            <person name="Kuo A."/>
            <person name="Liang C."/>
            <person name="Lipzen A."/>
            <person name="Lutzoni F."/>
            <person name="Magnuson J."/>
            <person name="Mondo S."/>
            <person name="Nolan M."/>
            <person name="Ohm R."/>
            <person name="Pangilinan J."/>
            <person name="Park H.-J."/>
            <person name="Ramirez L."/>
            <person name="Alfaro M."/>
            <person name="Sun H."/>
            <person name="Tritt A."/>
            <person name="Yoshinaga Y."/>
            <person name="Zwiers L.-H."/>
            <person name="Turgeon B."/>
            <person name="Goodwin S."/>
            <person name="Spatafora J."/>
            <person name="Crous P."/>
            <person name="Grigoriev I."/>
        </authorList>
    </citation>
    <scope>NUCLEOTIDE SEQUENCE</scope>
    <source>
        <strain evidence="11">CBS 121739</strain>
    </source>
</reference>
<dbReference type="GO" id="GO:0006338">
    <property type="term" value="P:chromatin remodeling"/>
    <property type="evidence" value="ECO:0007669"/>
    <property type="project" value="InterPro"/>
</dbReference>
<dbReference type="GO" id="GO:0003682">
    <property type="term" value="F:chromatin binding"/>
    <property type="evidence" value="ECO:0007669"/>
    <property type="project" value="TreeGrafter"/>
</dbReference>
<comment type="subcellular location">
    <subcellularLocation>
        <location evidence="1">Nucleus</location>
    </subcellularLocation>
</comment>
<gene>
    <name evidence="11" type="ORF">EJ05DRAFT_223285</name>
</gene>
<name>A0A6A6VTJ7_9PEZI</name>
<evidence type="ECO:0000256" key="7">
    <source>
        <dbReference type="ARBA" id="ARBA00023242"/>
    </source>
</evidence>
<dbReference type="SUPFAM" id="SSF47370">
    <property type="entry name" value="Bromodomain"/>
    <property type="match status" value="2"/>
</dbReference>
<keyword evidence="3" id="KW-0156">Chromatin regulator</keyword>
<evidence type="ECO:0000313" key="12">
    <source>
        <dbReference type="Proteomes" id="UP000799437"/>
    </source>
</evidence>